<feature type="region of interest" description="Disordered" evidence="1">
    <location>
        <begin position="168"/>
        <end position="211"/>
    </location>
</feature>
<dbReference type="RefSeq" id="WP_232537589.1">
    <property type="nucleotide sequence ID" value="NZ_CP022098.1"/>
</dbReference>
<dbReference type="KEGG" id="cfus:CYFUS_003117"/>
<evidence type="ECO:0000256" key="1">
    <source>
        <dbReference type="SAM" id="MobiDB-lite"/>
    </source>
</evidence>
<accession>A0A250J2F8</accession>
<protein>
    <recommendedName>
        <fullName evidence="4">DUF4347 domain-containing protein</fullName>
    </recommendedName>
</protein>
<dbReference type="Proteomes" id="UP000217257">
    <property type="component" value="Chromosome"/>
</dbReference>
<evidence type="ECO:0000313" key="3">
    <source>
        <dbReference type="Proteomes" id="UP000217257"/>
    </source>
</evidence>
<proteinExistence type="predicted"/>
<sequence length="211" mass="23598">MTARSEGLRLMVYDRTCAGRWGLPGLTASWRAGSVLYRALGRLDDWRGVASWPEALDWLLARSVERRIAEIQYWGHGTWGRALVDRESLDVQALAPRHPWRARLESLRERLVPGSEALWWFRTCETFGTARGHAFAKAWTRFFGCRAAGHTYVIGPWQSGLHSLAPGEEPSWPVKEGLPPGAEASARTARKSGPREPNTITCLHGQVPPGF</sequence>
<evidence type="ECO:0008006" key="4">
    <source>
        <dbReference type="Google" id="ProtNLM"/>
    </source>
</evidence>
<evidence type="ECO:0000313" key="2">
    <source>
        <dbReference type="EMBL" id="ATB37692.1"/>
    </source>
</evidence>
<gene>
    <name evidence="2" type="ORF">CYFUS_003117</name>
</gene>
<organism evidence="2 3">
    <name type="scientific">Cystobacter fuscus</name>
    <dbReference type="NCBI Taxonomy" id="43"/>
    <lineage>
        <taxon>Bacteria</taxon>
        <taxon>Pseudomonadati</taxon>
        <taxon>Myxococcota</taxon>
        <taxon>Myxococcia</taxon>
        <taxon>Myxococcales</taxon>
        <taxon>Cystobacterineae</taxon>
        <taxon>Archangiaceae</taxon>
        <taxon>Cystobacter</taxon>
    </lineage>
</organism>
<dbReference type="AlphaFoldDB" id="A0A250J2F8"/>
<reference evidence="2 3" key="1">
    <citation type="submission" date="2017-06" db="EMBL/GenBank/DDBJ databases">
        <title>Sequencing and comparative analysis of myxobacterial genomes.</title>
        <authorList>
            <person name="Rupp O."/>
            <person name="Goesmann A."/>
            <person name="Sogaard-Andersen L."/>
        </authorList>
    </citation>
    <scope>NUCLEOTIDE SEQUENCE [LARGE SCALE GENOMIC DNA]</scope>
    <source>
        <strain evidence="2 3">DSM 52655</strain>
    </source>
</reference>
<name>A0A250J2F8_9BACT</name>
<dbReference type="EMBL" id="CP022098">
    <property type="protein sequence ID" value="ATB37692.1"/>
    <property type="molecule type" value="Genomic_DNA"/>
</dbReference>